<keyword evidence="6" id="KW-1185">Reference proteome</keyword>
<dbReference type="InterPro" id="IPR018702">
    <property type="entry name" value="DUF2207"/>
</dbReference>
<dbReference type="AlphaFoldDB" id="A0A7J5BFI9"/>
<evidence type="ECO:0000256" key="2">
    <source>
        <dbReference type="SAM" id="Phobius"/>
    </source>
</evidence>
<protein>
    <submittedName>
        <fullName evidence="5">DUF2207 domain-containing protein</fullName>
    </submittedName>
</protein>
<feature type="compositionally biased region" description="Gly residues" evidence="1">
    <location>
        <begin position="641"/>
        <end position="658"/>
    </location>
</feature>
<keyword evidence="2" id="KW-0812">Transmembrane</keyword>
<sequence length="658" mass="71612">MSAQHLARARLTTARRTPLVGAVLLCALMVLVLLFVGPRPAQANVDNFDFASWRTEIDVTVERGPLGGEVVRSAFTETITARFPQEDQNRGLVRGIPVKMSSQTMRFENLSVTDGAGNPVPFSTSQKHGAEDVLIAIGDDNFVHGETTYVIRYDLVNTLRDLHYTDGLQYAPNLVPPYRSQDIEAFSAEVRMPSELWSKVSPIPRHREPDEGFEGLDVRCYMDGFGDSERQCDLSVTADGDVTTISVAEENLGEDDVTLDIQFEQDAVQHAGVFGGLNLGQVIAAAVFLVSLILAGLLIWLWVRRRRNPETAVDVPVITRYRSEIPPVLAGLLLREGRKPDNKKTFAASILFAAVRDVVTLETDSSGKRNETTVRLVGALTNLPAESRKFLRKVLRITSEGDLRTIHSFEYSMGQRWVSFLEDIQKQARADGLIGHSAEIARRNWLFAAVLGLVVASYVWVFFAWAHVSEDLMALPLVGFFLAAAALVSIGFVIHSAITATGLTPEGKILQAELLGLQEYIMLAEQDRLEMLQGAETAERRIAGVHGETAGRGGAGAVTGREVIEVYEGLLPYAELFGLTKSWAQRLQVRYREENYSPSWIPDLGAMDLSTTLDSVRSTAAISTPPDTSSSGYSGSSDSYSGGGSAGGGFGGGSVGGR</sequence>
<gene>
    <name evidence="5" type="ORF">F8O05_01905</name>
</gene>
<dbReference type="Pfam" id="PF20990">
    <property type="entry name" value="DUF2207_C"/>
    <property type="match status" value="1"/>
</dbReference>
<feature type="transmembrane region" description="Helical" evidence="2">
    <location>
        <begin position="445"/>
        <end position="466"/>
    </location>
</feature>
<evidence type="ECO:0000313" key="6">
    <source>
        <dbReference type="Proteomes" id="UP000433493"/>
    </source>
</evidence>
<evidence type="ECO:0000259" key="3">
    <source>
        <dbReference type="Pfam" id="PF09972"/>
    </source>
</evidence>
<keyword evidence="2" id="KW-0472">Membrane</keyword>
<dbReference type="OrthoDB" id="4973253at2"/>
<reference evidence="5 6" key="1">
    <citation type="submission" date="2019-09" db="EMBL/GenBank/DDBJ databases">
        <title>Phylogeny of genus Pseudoclavibacter and closely related genus.</title>
        <authorList>
            <person name="Li Y."/>
        </authorList>
    </citation>
    <scope>NUCLEOTIDE SEQUENCE [LARGE SCALE GENOMIC DNA]</scope>
    <source>
        <strain evidence="5 6">KCTC 13959</strain>
    </source>
</reference>
<feature type="domain" description="DUF2207" evidence="3">
    <location>
        <begin position="75"/>
        <end position="206"/>
    </location>
</feature>
<feature type="transmembrane region" description="Helical" evidence="2">
    <location>
        <begin position="282"/>
        <end position="303"/>
    </location>
</feature>
<organism evidence="5 6">
    <name type="scientific">Gulosibacter chungangensis</name>
    <dbReference type="NCBI Taxonomy" id="979746"/>
    <lineage>
        <taxon>Bacteria</taxon>
        <taxon>Bacillati</taxon>
        <taxon>Actinomycetota</taxon>
        <taxon>Actinomycetes</taxon>
        <taxon>Micrococcales</taxon>
        <taxon>Microbacteriaceae</taxon>
        <taxon>Gulosibacter</taxon>
    </lineage>
</organism>
<dbReference type="EMBL" id="WBKB01000001">
    <property type="protein sequence ID" value="KAB1645033.1"/>
    <property type="molecule type" value="Genomic_DNA"/>
</dbReference>
<dbReference type="Pfam" id="PF09972">
    <property type="entry name" value="DUF2207"/>
    <property type="match status" value="1"/>
</dbReference>
<evidence type="ECO:0000259" key="4">
    <source>
        <dbReference type="Pfam" id="PF20990"/>
    </source>
</evidence>
<feature type="transmembrane region" description="Helical" evidence="2">
    <location>
        <begin position="472"/>
        <end position="494"/>
    </location>
</feature>
<name>A0A7J5BFI9_9MICO</name>
<evidence type="ECO:0000313" key="5">
    <source>
        <dbReference type="EMBL" id="KAB1645033.1"/>
    </source>
</evidence>
<accession>A0A7J5BFI9</accession>
<feature type="compositionally biased region" description="Low complexity" evidence="1">
    <location>
        <begin position="629"/>
        <end position="640"/>
    </location>
</feature>
<comment type="caution">
    <text evidence="5">The sequence shown here is derived from an EMBL/GenBank/DDBJ whole genome shotgun (WGS) entry which is preliminary data.</text>
</comment>
<dbReference type="InterPro" id="IPR048389">
    <property type="entry name" value="YciQ-like_C"/>
</dbReference>
<dbReference type="Proteomes" id="UP000433493">
    <property type="component" value="Unassembled WGS sequence"/>
</dbReference>
<proteinExistence type="predicted"/>
<keyword evidence="2" id="KW-1133">Transmembrane helix</keyword>
<dbReference type="RefSeq" id="WP_158051043.1">
    <property type="nucleotide sequence ID" value="NZ_WBKB01000001.1"/>
</dbReference>
<feature type="region of interest" description="Disordered" evidence="1">
    <location>
        <begin position="620"/>
        <end position="658"/>
    </location>
</feature>
<feature type="domain" description="Predicted membrane protein YciQ-like C-terminal" evidence="4">
    <location>
        <begin position="320"/>
        <end position="531"/>
    </location>
</feature>
<evidence type="ECO:0000256" key="1">
    <source>
        <dbReference type="SAM" id="MobiDB-lite"/>
    </source>
</evidence>